<evidence type="ECO:0000313" key="2">
    <source>
        <dbReference type="Proteomes" id="UP001177003"/>
    </source>
</evidence>
<dbReference type="PANTHER" id="PTHR47150:SF4">
    <property type="entry name" value="HARBINGER TRANSPOSASE-DERIVED PROTEIN-RELATED"/>
    <property type="match status" value="1"/>
</dbReference>
<dbReference type="Pfam" id="PF04827">
    <property type="entry name" value="Plant_tran"/>
    <property type="match status" value="1"/>
</dbReference>
<evidence type="ECO:0000313" key="1">
    <source>
        <dbReference type="EMBL" id="CAI9289478.1"/>
    </source>
</evidence>
<dbReference type="AlphaFoldDB" id="A0AA35ZBK1"/>
<accession>A0AA35ZBK1</accession>
<dbReference type="InterPro" id="IPR006912">
    <property type="entry name" value="Harbinger_derived_prot"/>
</dbReference>
<dbReference type="PANTHER" id="PTHR47150">
    <property type="entry name" value="OS12G0169200 PROTEIN"/>
    <property type="match status" value="1"/>
</dbReference>
<sequence>MFERIARESLYRLARGVVETFSDVYLHKPSLNDIQQLYAVHEERHGFPALKDDMNVLDQSPIFDDILSGETPNAHFTVNVNEHNGFRYLVDGFNGGDDVEASIYVNFLLKSSSSHSPSSLSVDSFHTSSSSTSHTTNRLSKEFGIRFVFSFKDPYERLVYDLRFLELLGRLTLQTFNQWPCDPIPLENTKATSNIKV</sequence>
<dbReference type="EMBL" id="OX465082">
    <property type="protein sequence ID" value="CAI9289478.1"/>
    <property type="molecule type" value="Genomic_DNA"/>
</dbReference>
<reference evidence="1" key="1">
    <citation type="submission" date="2023-04" db="EMBL/GenBank/DDBJ databases">
        <authorList>
            <person name="Vijverberg K."/>
            <person name="Xiong W."/>
            <person name="Schranz E."/>
        </authorList>
    </citation>
    <scope>NUCLEOTIDE SEQUENCE</scope>
</reference>
<proteinExistence type="predicted"/>
<organism evidence="1 2">
    <name type="scientific">Lactuca saligna</name>
    <name type="common">Willowleaf lettuce</name>
    <dbReference type="NCBI Taxonomy" id="75948"/>
    <lineage>
        <taxon>Eukaryota</taxon>
        <taxon>Viridiplantae</taxon>
        <taxon>Streptophyta</taxon>
        <taxon>Embryophyta</taxon>
        <taxon>Tracheophyta</taxon>
        <taxon>Spermatophyta</taxon>
        <taxon>Magnoliopsida</taxon>
        <taxon>eudicotyledons</taxon>
        <taxon>Gunneridae</taxon>
        <taxon>Pentapetalae</taxon>
        <taxon>asterids</taxon>
        <taxon>campanulids</taxon>
        <taxon>Asterales</taxon>
        <taxon>Asteraceae</taxon>
        <taxon>Cichorioideae</taxon>
        <taxon>Cichorieae</taxon>
        <taxon>Lactucinae</taxon>
        <taxon>Lactuca</taxon>
    </lineage>
</organism>
<keyword evidence="2" id="KW-1185">Reference proteome</keyword>
<dbReference type="Proteomes" id="UP001177003">
    <property type="component" value="Chromosome 6"/>
</dbReference>
<name>A0AA35ZBK1_LACSI</name>
<gene>
    <name evidence="1" type="ORF">LSALG_LOCUS28716</name>
</gene>
<protein>
    <submittedName>
        <fullName evidence="1">Uncharacterized protein</fullName>
    </submittedName>
</protein>